<organism evidence="2 3">
    <name type="scientific">Didymella exigua CBS 183.55</name>
    <dbReference type="NCBI Taxonomy" id="1150837"/>
    <lineage>
        <taxon>Eukaryota</taxon>
        <taxon>Fungi</taxon>
        <taxon>Dikarya</taxon>
        <taxon>Ascomycota</taxon>
        <taxon>Pezizomycotina</taxon>
        <taxon>Dothideomycetes</taxon>
        <taxon>Pleosporomycetidae</taxon>
        <taxon>Pleosporales</taxon>
        <taxon>Pleosporineae</taxon>
        <taxon>Didymellaceae</taxon>
        <taxon>Didymella</taxon>
    </lineage>
</organism>
<evidence type="ECO:0000313" key="3">
    <source>
        <dbReference type="Proteomes" id="UP000800082"/>
    </source>
</evidence>
<dbReference type="AlphaFoldDB" id="A0A6A5RAP0"/>
<proteinExistence type="predicted"/>
<dbReference type="EMBL" id="ML978994">
    <property type="protein sequence ID" value="KAF1924379.1"/>
    <property type="molecule type" value="Genomic_DNA"/>
</dbReference>
<accession>A0A6A5RAP0</accession>
<sequence length="259" mass="27517">MRAKHEWSCSHPSSGMQLALPRPITPADERLPFTKSLATALEPAAQRLDVSPAHQLMGDTLRLPASAGPVAQRSTVVNCSGAGLPTRASACSIRRLLDPRRAGWVDVNSTISDPRRVFAQSPQTDGCTNNGHSVAGRIAACIACFPPMPGCLSCSCRARTDLMAASRAAFLALLRSQRSHHGTDSVVASVEAHHLSFHSLIAVLVVTNRAVSSSVRRARWFEQLLVAPNVYSAQRAVVVGIDPSGTDNTAPAHQAHARG</sequence>
<protein>
    <submittedName>
        <fullName evidence="2">Uncharacterized protein</fullName>
    </submittedName>
</protein>
<dbReference type="RefSeq" id="XP_033444632.1">
    <property type="nucleotide sequence ID" value="XM_033598312.1"/>
</dbReference>
<dbReference type="GeneID" id="54355979"/>
<reference evidence="2" key="1">
    <citation type="journal article" date="2020" name="Stud. Mycol.">
        <title>101 Dothideomycetes genomes: a test case for predicting lifestyles and emergence of pathogens.</title>
        <authorList>
            <person name="Haridas S."/>
            <person name="Albert R."/>
            <person name="Binder M."/>
            <person name="Bloem J."/>
            <person name="Labutti K."/>
            <person name="Salamov A."/>
            <person name="Andreopoulos B."/>
            <person name="Baker S."/>
            <person name="Barry K."/>
            <person name="Bills G."/>
            <person name="Bluhm B."/>
            <person name="Cannon C."/>
            <person name="Castanera R."/>
            <person name="Culley D."/>
            <person name="Daum C."/>
            <person name="Ezra D."/>
            <person name="Gonzalez J."/>
            <person name="Henrissat B."/>
            <person name="Kuo A."/>
            <person name="Liang C."/>
            <person name="Lipzen A."/>
            <person name="Lutzoni F."/>
            <person name="Magnuson J."/>
            <person name="Mondo S."/>
            <person name="Nolan M."/>
            <person name="Ohm R."/>
            <person name="Pangilinan J."/>
            <person name="Park H.-J."/>
            <person name="Ramirez L."/>
            <person name="Alfaro M."/>
            <person name="Sun H."/>
            <person name="Tritt A."/>
            <person name="Yoshinaga Y."/>
            <person name="Zwiers L.-H."/>
            <person name="Turgeon B."/>
            <person name="Goodwin S."/>
            <person name="Spatafora J."/>
            <person name="Crous P."/>
            <person name="Grigoriev I."/>
        </authorList>
    </citation>
    <scope>NUCLEOTIDE SEQUENCE</scope>
    <source>
        <strain evidence="2">CBS 183.55</strain>
    </source>
</reference>
<evidence type="ECO:0000256" key="1">
    <source>
        <dbReference type="SAM" id="MobiDB-lite"/>
    </source>
</evidence>
<feature type="region of interest" description="Disordered" evidence="1">
    <location>
        <begin position="1"/>
        <end position="20"/>
    </location>
</feature>
<name>A0A6A5RAP0_9PLEO</name>
<keyword evidence="3" id="KW-1185">Reference proteome</keyword>
<dbReference type="Proteomes" id="UP000800082">
    <property type="component" value="Unassembled WGS sequence"/>
</dbReference>
<gene>
    <name evidence="2" type="ORF">M421DRAFT_95474</name>
</gene>
<evidence type="ECO:0000313" key="2">
    <source>
        <dbReference type="EMBL" id="KAF1924379.1"/>
    </source>
</evidence>